<dbReference type="EMBL" id="MCFC01000019">
    <property type="protein sequence ID" value="ORY30569.1"/>
    <property type="molecule type" value="Genomic_DNA"/>
</dbReference>
<organism evidence="6 7">
    <name type="scientific">Naematelia encephala</name>
    <dbReference type="NCBI Taxonomy" id="71784"/>
    <lineage>
        <taxon>Eukaryota</taxon>
        <taxon>Fungi</taxon>
        <taxon>Dikarya</taxon>
        <taxon>Basidiomycota</taxon>
        <taxon>Agaricomycotina</taxon>
        <taxon>Tremellomycetes</taxon>
        <taxon>Tremellales</taxon>
        <taxon>Naemateliaceae</taxon>
        <taxon>Naematelia</taxon>
    </lineage>
</organism>
<evidence type="ECO:0000259" key="5">
    <source>
        <dbReference type="PROSITE" id="PS51387"/>
    </source>
</evidence>
<dbReference type="AlphaFoldDB" id="A0A1Y2B6V1"/>
<feature type="domain" description="FAD-binding PCMH-type" evidence="5">
    <location>
        <begin position="37"/>
        <end position="211"/>
    </location>
</feature>
<dbReference type="SUPFAM" id="SSF56176">
    <property type="entry name" value="FAD-binding/transporter-associated domain-like"/>
    <property type="match status" value="1"/>
</dbReference>
<dbReference type="InParanoid" id="A0A1Y2B6V1"/>
<evidence type="ECO:0000313" key="6">
    <source>
        <dbReference type="EMBL" id="ORY30569.1"/>
    </source>
</evidence>
<protein>
    <recommendedName>
        <fullName evidence="2">D-arabinono-1,4-lactone oxidase</fullName>
        <ecNumber evidence="2">1.1.3.37</ecNumber>
    </recommendedName>
    <alternativeName>
        <fullName evidence="4">L-galactono-gamma-lactone oxidase</fullName>
    </alternativeName>
</protein>
<dbReference type="PROSITE" id="PS51387">
    <property type="entry name" value="FAD_PCMH"/>
    <property type="match status" value="1"/>
</dbReference>
<evidence type="ECO:0000256" key="2">
    <source>
        <dbReference type="ARBA" id="ARBA00013136"/>
    </source>
</evidence>
<evidence type="ECO:0000256" key="3">
    <source>
        <dbReference type="ARBA" id="ARBA00023002"/>
    </source>
</evidence>
<dbReference type="GO" id="GO:0003885">
    <property type="term" value="F:D-arabinono-1,4-lactone oxidase activity"/>
    <property type="evidence" value="ECO:0007669"/>
    <property type="project" value="UniProtKB-EC"/>
</dbReference>
<evidence type="ECO:0000256" key="4">
    <source>
        <dbReference type="ARBA" id="ARBA00033418"/>
    </source>
</evidence>
<dbReference type="InterPro" id="IPR016166">
    <property type="entry name" value="FAD-bd_PCMH"/>
</dbReference>
<comment type="caution">
    <text evidence="6">The sequence shown here is derived from an EMBL/GenBank/DDBJ whole genome shotgun (WGS) entry which is preliminary data.</text>
</comment>
<dbReference type="GO" id="GO:0016020">
    <property type="term" value="C:membrane"/>
    <property type="evidence" value="ECO:0007669"/>
    <property type="project" value="InterPro"/>
</dbReference>
<dbReference type="FunCoup" id="A0A1Y2B6V1">
    <property type="interactions" value="332"/>
</dbReference>
<dbReference type="GO" id="GO:0071949">
    <property type="term" value="F:FAD binding"/>
    <property type="evidence" value="ECO:0007669"/>
    <property type="project" value="InterPro"/>
</dbReference>
<proteinExistence type="predicted"/>
<dbReference type="UniPathway" id="UPA00771">
    <property type="reaction ID" value="UER00766"/>
</dbReference>
<dbReference type="InterPro" id="IPR016171">
    <property type="entry name" value="Vanillyl_alc_oxidase_C-sub2"/>
</dbReference>
<keyword evidence="3" id="KW-0560">Oxidoreductase</keyword>
<dbReference type="InterPro" id="IPR007173">
    <property type="entry name" value="ALO_C"/>
</dbReference>
<dbReference type="EC" id="1.1.3.37" evidence="2"/>
<dbReference type="InterPro" id="IPR010031">
    <property type="entry name" value="FAD_lactone_oxidase-like"/>
</dbReference>
<evidence type="ECO:0000256" key="1">
    <source>
        <dbReference type="ARBA" id="ARBA00005083"/>
    </source>
</evidence>
<dbReference type="Pfam" id="PF04030">
    <property type="entry name" value="ALO"/>
    <property type="match status" value="1"/>
</dbReference>
<dbReference type="PANTHER" id="PTHR43762">
    <property type="entry name" value="L-GULONOLACTONE OXIDASE"/>
    <property type="match status" value="1"/>
</dbReference>
<dbReference type="InterPro" id="IPR016167">
    <property type="entry name" value="FAD-bd_PCMH_sub1"/>
</dbReference>
<dbReference type="Gene3D" id="1.10.45.10">
    <property type="entry name" value="Vanillyl-alcohol Oxidase, Chain A, domain 4"/>
    <property type="match status" value="1"/>
</dbReference>
<reference evidence="6 7" key="1">
    <citation type="submission" date="2016-07" db="EMBL/GenBank/DDBJ databases">
        <title>Pervasive Adenine N6-methylation of Active Genes in Fungi.</title>
        <authorList>
            <consortium name="DOE Joint Genome Institute"/>
            <person name="Mondo S.J."/>
            <person name="Dannebaum R.O."/>
            <person name="Kuo R.C."/>
            <person name="Labutti K."/>
            <person name="Haridas S."/>
            <person name="Kuo A."/>
            <person name="Salamov A."/>
            <person name="Ahrendt S.R."/>
            <person name="Lipzen A."/>
            <person name="Sullivan W."/>
            <person name="Andreopoulos W.B."/>
            <person name="Clum A."/>
            <person name="Lindquist E."/>
            <person name="Daum C."/>
            <person name="Ramamoorthy G.K."/>
            <person name="Gryganskyi A."/>
            <person name="Culley D."/>
            <person name="Magnuson J.K."/>
            <person name="James T.Y."/>
            <person name="O'Malley M.A."/>
            <person name="Stajich J.E."/>
            <person name="Spatafora J.W."/>
            <person name="Visel A."/>
            <person name="Grigoriev I.V."/>
        </authorList>
    </citation>
    <scope>NUCLEOTIDE SEQUENCE [LARGE SCALE GENOMIC DNA]</scope>
    <source>
        <strain evidence="6 7">68-887.2</strain>
    </source>
</reference>
<dbReference type="Gene3D" id="3.30.70.2520">
    <property type="match status" value="1"/>
</dbReference>
<sequence>MGDLSNTSTQQLQAALAPIAVPSRSPRATFANWAKTFECRPQRVFAPTTVLQCRQAIELARREGATLHPVGVGHSPSDLACTKGWLVLMEGLKGQVRVDHEKRSATFYAGTTLHAIHAALARSDPPLALPNIGSISDQTIGGLISTASHGSGVTFPVLSQHVRSLTLALPLPGVPVVRVSPEEDPDLFKASLCGLGATGMMLEIEIEIEEAFRLRETKEARGVDDVLDNLDTIKHSAEHVRVWWYPDGKGMVVGRANRTYAPAQPSASLIAHFLGFHVTQFFLFVSRIFPSLTPFVGRWAWWLSKEDSVVVDDGYKVLNFDCLVSDRRSAGSVSHQSFQFPQYALEWAIPSDNAKACLIEMREWLNREAGDSGGLRIHFPIEIRWSCADDIWLSPSYGRETTWIGVVSYRPYGLPVPYRRFHEKFASLLASHGGRPHWAKQHALRPKDVEHLYPKFQDYRRVLQRVDPDGVLRSENVRRHIDGEDIAERMFKKRPL</sequence>
<dbReference type="Proteomes" id="UP000193986">
    <property type="component" value="Unassembled WGS sequence"/>
</dbReference>
<keyword evidence="7" id="KW-1185">Reference proteome</keyword>
<dbReference type="PIRSF" id="PIRSF000136">
    <property type="entry name" value="LGO_GLO"/>
    <property type="match status" value="1"/>
</dbReference>
<dbReference type="STRING" id="71784.A0A1Y2B6V1"/>
<gene>
    <name evidence="6" type="ORF">BCR39DRAFT_494504</name>
</gene>
<comment type="pathway">
    <text evidence="1">Cofactor biosynthesis; D-erythroascorbate biosynthesis; dehydro-D-arabinono-1,4-lactone from D-arabinose: step 2/2.</text>
</comment>
<evidence type="ECO:0000313" key="7">
    <source>
        <dbReference type="Proteomes" id="UP000193986"/>
    </source>
</evidence>
<dbReference type="OrthoDB" id="610608at2759"/>
<accession>A0A1Y2B6V1</accession>
<dbReference type="GO" id="GO:0005739">
    <property type="term" value="C:mitochondrion"/>
    <property type="evidence" value="ECO:0007669"/>
    <property type="project" value="TreeGrafter"/>
</dbReference>
<dbReference type="Gene3D" id="3.30.43.10">
    <property type="entry name" value="Uridine Diphospho-n-acetylenolpyruvylglucosamine Reductase, domain 2"/>
    <property type="match status" value="1"/>
</dbReference>
<dbReference type="Gene3D" id="3.30.465.10">
    <property type="match status" value="1"/>
</dbReference>
<dbReference type="InterPro" id="IPR006094">
    <property type="entry name" value="Oxid_FAD_bind_N"/>
</dbReference>
<dbReference type="InterPro" id="IPR016169">
    <property type="entry name" value="FAD-bd_PCMH_sub2"/>
</dbReference>
<dbReference type="Pfam" id="PF01565">
    <property type="entry name" value="FAD_binding_4"/>
    <property type="match status" value="1"/>
</dbReference>
<name>A0A1Y2B6V1_9TREE</name>
<dbReference type="PANTHER" id="PTHR43762:SF1">
    <property type="entry name" value="D-ARABINONO-1,4-LACTONE OXIDASE"/>
    <property type="match status" value="1"/>
</dbReference>
<dbReference type="InterPro" id="IPR036318">
    <property type="entry name" value="FAD-bd_PCMH-like_sf"/>
</dbReference>